<keyword evidence="3" id="KW-0597">Phosphoprotein</keyword>
<evidence type="ECO:0000256" key="10">
    <source>
        <dbReference type="SAM" id="MobiDB-lite"/>
    </source>
</evidence>
<evidence type="ECO:0000256" key="2">
    <source>
        <dbReference type="ARBA" id="ARBA00012438"/>
    </source>
</evidence>
<keyword evidence="7" id="KW-0067">ATP-binding</keyword>
<evidence type="ECO:0000256" key="11">
    <source>
        <dbReference type="SAM" id="Phobius"/>
    </source>
</evidence>
<keyword evidence="14" id="KW-1185">Reference proteome</keyword>
<comment type="caution">
    <text evidence="13">The sequence shown here is derived from an EMBL/GenBank/DDBJ whole genome shotgun (WGS) entry which is preliminary data.</text>
</comment>
<evidence type="ECO:0000256" key="3">
    <source>
        <dbReference type="ARBA" id="ARBA00022553"/>
    </source>
</evidence>
<keyword evidence="11" id="KW-0472">Membrane</keyword>
<evidence type="ECO:0000313" key="13">
    <source>
        <dbReference type="EMBL" id="MFC3762259.1"/>
    </source>
</evidence>
<feature type="coiled-coil region" evidence="9">
    <location>
        <begin position="214"/>
        <end position="241"/>
    </location>
</feature>
<dbReference type="RefSeq" id="WP_205120790.1">
    <property type="nucleotide sequence ID" value="NZ_JAFBCM010000001.1"/>
</dbReference>
<evidence type="ECO:0000256" key="5">
    <source>
        <dbReference type="ARBA" id="ARBA00022741"/>
    </source>
</evidence>
<evidence type="ECO:0000256" key="6">
    <source>
        <dbReference type="ARBA" id="ARBA00022777"/>
    </source>
</evidence>
<sequence>MEFRRAILWLRRRAGNRLLVTVGMAGFVVTVYVVVVLGGGVILGRTDAPSLPLSVVATAIVALSFAPVQSAVERVASRWGIGAPATPYEVLSRFSQTATGAAGTELPERMAMLLAQGTGAQWAQVWLNISDRLTLAATWPTDATADRSPPALQADGSEAAGEGRRAHAVRHGGQLLGVLRLRERPGLALTGVEERLFVELAVQAGLVLRLAGLRAELEERHDELMARADELKASRARLIATQDAERRRLERDLHDGAQQHLVALSVNLRLAQTIAGRSPERAARLLVHQADAAGVAIETLSSLSRGIYPRSLASEGLVPALRLAVSTSPIPVTIDSTTTERLPAALEAALYFCCMEAVQNAAKHSGARSVSVRFATDNGRWCLTIVDDGAGFDPGDVREAEAGVGLASLRDRLDAVGGRLTVESQRGVGTTITAQVR</sequence>
<dbReference type="InterPro" id="IPR005467">
    <property type="entry name" value="His_kinase_dom"/>
</dbReference>
<dbReference type="InterPro" id="IPR036890">
    <property type="entry name" value="HATPase_C_sf"/>
</dbReference>
<dbReference type="PROSITE" id="PS50109">
    <property type="entry name" value="HIS_KIN"/>
    <property type="match status" value="1"/>
</dbReference>
<keyword evidence="6 13" id="KW-0418">Kinase</keyword>
<evidence type="ECO:0000256" key="9">
    <source>
        <dbReference type="SAM" id="Coils"/>
    </source>
</evidence>
<dbReference type="Pfam" id="PF02518">
    <property type="entry name" value="HATPase_c"/>
    <property type="match status" value="1"/>
</dbReference>
<keyword evidence="9" id="KW-0175">Coiled coil</keyword>
<evidence type="ECO:0000256" key="4">
    <source>
        <dbReference type="ARBA" id="ARBA00022679"/>
    </source>
</evidence>
<accession>A0ABV7YBR6</accession>
<keyword evidence="5" id="KW-0547">Nucleotide-binding</keyword>
<evidence type="ECO:0000259" key="12">
    <source>
        <dbReference type="PROSITE" id="PS50109"/>
    </source>
</evidence>
<dbReference type="PANTHER" id="PTHR24421:SF10">
    <property type="entry name" value="NITRATE_NITRITE SENSOR PROTEIN NARQ"/>
    <property type="match status" value="1"/>
</dbReference>
<reference evidence="14" key="1">
    <citation type="journal article" date="2019" name="Int. J. Syst. Evol. Microbiol.">
        <title>The Global Catalogue of Microorganisms (GCM) 10K type strain sequencing project: providing services to taxonomists for standard genome sequencing and annotation.</title>
        <authorList>
            <consortium name="The Broad Institute Genomics Platform"/>
            <consortium name="The Broad Institute Genome Sequencing Center for Infectious Disease"/>
            <person name="Wu L."/>
            <person name="Ma J."/>
        </authorList>
    </citation>
    <scope>NUCLEOTIDE SEQUENCE [LARGE SCALE GENOMIC DNA]</scope>
    <source>
        <strain evidence="14">CGMCC 4.7241</strain>
    </source>
</reference>
<feature type="transmembrane region" description="Helical" evidence="11">
    <location>
        <begin position="20"/>
        <end position="44"/>
    </location>
</feature>
<keyword evidence="4" id="KW-0808">Transferase</keyword>
<comment type="catalytic activity">
    <reaction evidence="1">
        <text>ATP + protein L-histidine = ADP + protein N-phospho-L-histidine.</text>
        <dbReference type="EC" id="2.7.13.3"/>
    </reaction>
</comment>
<dbReference type="CDD" id="cd16917">
    <property type="entry name" value="HATPase_UhpB-NarQ-NarX-like"/>
    <property type="match status" value="1"/>
</dbReference>
<name>A0ABV7YBR6_9ACTN</name>
<keyword evidence="11" id="KW-1133">Transmembrane helix</keyword>
<evidence type="ECO:0000256" key="8">
    <source>
        <dbReference type="ARBA" id="ARBA00023012"/>
    </source>
</evidence>
<dbReference type="Gene3D" id="1.20.5.1930">
    <property type="match status" value="1"/>
</dbReference>
<dbReference type="SMART" id="SM00387">
    <property type="entry name" value="HATPase_c"/>
    <property type="match status" value="1"/>
</dbReference>
<dbReference type="InterPro" id="IPR011712">
    <property type="entry name" value="Sig_transdc_His_kin_sub3_dim/P"/>
</dbReference>
<evidence type="ECO:0000313" key="14">
    <source>
        <dbReference type="Proteomes" id="UP001595699"/>
    </source>
</evidence>
<dbReference type="SUPFAM" id="SSF55874">
    <property type="entry name" value="ATPase domain of HSP90 chaperone/DNA topoisomerase II/histidine kinase"/>
    <property type="match status" value="1"/>
</dbReference>
<evidence type="ECO:0000256" key="7">
    <source>
        <dbReference type="ARBA" id="ARBA00022840"/>
    </source>
</evidence>
<dbReference type="Pfam" id="PF07730">
    <property type="entry name" value="HisKA_3"/>
    <property type="match status" value="1"/>
</dbReference>
<dbReference type="InterPro" id="IPR003594">
    <property type="entry name" value="HATPase_dom"/>
</dbReference>
<keyword evidence="11" id="KW-0812">Transmembrane</keyword>
<protein>
    <recommendedName>
        <fullName evidence="2">histidine kinase</fullName>
        <ecNumber evidence="2">2.7.13.3</ecNumber>
    </recommendedName>
</protein>
<feature type="region of interest" description="Disordered" evidence="10">
    <location>
        <begin position="142"/>
        <end position="162"/>
    </location>
</feature>
<dbReference type="SUPFAM" id="SSF55781">
    <property type="entry name" value="GAF domain-like"/>
    <property type="match status" value="1"/>
</dbReference>
<dbReference type="PANTHER" id="PTHR24421">
    <property type="entry name" value="NITRATE/NITRITE SENSOR PROTEIN NARX-RELATED"/>
    <property type="match status" value="1"/>
</dbReference>
<proteinExistence type="predicted"/>
<feature type="domain" description="Histidine kinase" evidence="12">
    <location>
        <begin position="356"/>
        <end position="437"/>
    </location>
</feature>
<dbReference type="Proteomes" id="UP001595699">
    <property type="component" value="Unassembled WGS sequence"/>
</dbReference>
<dbReference type="InterPro" id="IPR050482">
    <property type="entry name" value="Sensor_HK_TwoCompSys"/>
</dbReference>
<keyword evidence="8" id="KW-0902">Two-component regulatory system</keyword>
<dbReference type="GO" id="GO:0016301">
    <property type="term" value="F:kinase activity"/>
    <property type="evidence" value="ECO:0007669"/>
    <property type="project" value="UniProtKB-KW"/>
</dbReference>
<evidence type="ECO:0000256" key="1">
    <source>
        <dbReference type="ARBA" id="ARBA00000085"/>
    </source>
</evidence>
<dbReference type="EMBL" id="JBHRZH010000012">
    <property type="protein sequence ID" value="MFC3762259.1"/>
    <property type="molecule type" value="Genomic_DNA"/>
</dbReference>
<organism evidence="13 14">
    <name type="scientific">Tenggerimyces flavus</name>
    <dbReference type="NCBI Taxonomy" id="1708749"/>
    <lineage>
        <taxon>Bacteria</taxon>
        <taxon>Bacillati</taxon>
        <taxon>Actinomycetota</taxon>
        <taxon>Actinomycetes</taxon>
        <taxon>Propionibacteriales</taxon>
        <taxon>Nocardioidaceae</taxon>
        <taxon>Tenggerimyces</taxon>
    </lineage>
</organism>
<gene>
    <name evidence="13" type="ORF">ACFOUW_15560</name>
</gene>
<dbReference type="EC" id="2.7.13.3" evidence="2"/>
<dbReference type="Gene3D" id="3.30.565.10">
    <property type="entry name" value="Histidine kinase-like ATPase, C-terminal domain"/>
    <property type="match status" value="1"/>
</dbReference>